<protein>
    <submittedName>
        <fullName evidence="1">Conjugal transfer protein TraD</fullName>
    </submittedName>
</protein>
<reference evidence="1 2" key="1">
    <citation type="submission" date="2017-07" db="EMBL/GenBank/DDBJ databases">
        <title>A draft genome sequence of Komagataeibacter swingsii LMG 22125.</title>
        <authorList>
            <person name="Skraban J."/>
            <person name="Cleenwerck I."/>
            <person name="Vandamme P."/>
            <person name="Trcek J."/>
        </authorList>
    </citation>
    <scope>NUCLEOTIDE SEQUENCE [LARGE SCALE GENOMIC DNA]</scope>
    <source>
        <strain evidence="1 2">LMG 22125</strain>
    </source>
</reference>
<dbReference type="InterPro" id="IPR009444">
    <property type="entry name" value="Conjugal_tfr_TraD_a-type"/>
</dbReference>
<gene>
    <name evidence="1" type="ORF">CFR76_13095</name>
</gene>
<comment type="caution">
    <text evidence="1">The sequence shown here is derived from an EMBL/GenBank/DDBJ whole genome shotgun (WGS) entry which is preliminary data.</text>
</comment>
<keyword evidence="2" id="KW-1185">Reference proteome</keyword>
<name>A0A2V4RJC2_9PROT</name>
<dbReference type="AlphaFoldDB" id="A0A2V4RJC2"/>
<dbReference type="Proteomes" id="UP000247371">
    <property type="component" value="Unassembled WGS sequence"/>
</dbReference>
<dbReference type="EMBL" id="NKUB01000021">
    <property type="protein sequence ID" value="PYD68775.1"/>
    <property type="molecule type" value="Genomic_DNA"/>
</dbReference>
<evidence type="ECO:0000313" key="2">
    <source>
        <dbReference type="Proteomes" id="UP000247371"/>
    </source>
</evidence>
<accession>A0A2V4RJC2</accession>
<evidence type="ECO:0000313" key="1">
    <source>
        <dbReference type="EMBL" id="PYD68775.1"/>
    </source>
</evidence>
<organism evidence="1 2">
    <name type="scientific">Komagataeibacter swingsii</name>
    <dbReference type="NCBI Taxonomy" id="215220"/>
    <lineage>
        <taxon>Bacteria</taxon>
        <taxon>Pseudomonadati</taxon>
        <taxon>Pseudomonadota</taxon>
        <taxon>Alphaproteobacteria</taxon>
        <taxon>Acetobacterales</taxon>
        <taxon>Acetobacteraceae</taxon>
        <taxon>Komagataeibacter</taxon>
    </lineage>
</organism>
<sequence>MQAGQIGNRILRDIRWLTDDDRATLFEAFLDIAGRLQGGDDTASVDLTARWRHAGLHAFDRHRKQDRTGQHRQT</sequence>
<dbReference type="Pfam" id="PF06412">
    <property type="entry name" value="TraD"/>
    <property type="match status" value="1"/>
</dbReference>
<proteinExistence type="predicted"/>